<keyword evidence="9" id="KW-0645">Protease</keyword>
<reference evidence="9 10" key="1">
    <citation type="submission" date="2019-09" db="EMBL/GenBank/DDBJ databases">
        <title>Chitinophaga ginsengihumi sp. nov., isolated from soil of ginseng rhizosphere.</title>
        <authorList>
            <person name="Lee J."/>
        </authorList>
    </citation>
    <scope>NUCLEOTIDE SEQUENCE [LARGE SCALE GENOMIC DNA]</scope>
    <source>
        <strain evidence="9 10">BN140078</strain>
    </source>
</reference>
<evidence type="ECO:0000256" key="3">
    <source>
        <dbReference type="ARBA" id="ARBA00022692"/>
    </source>
</evidence>
<keyword evidence="10" id="KW-1185">Reference proteome</keyword>
<dbReference type="InterPro" id="IPR022764">
    <property type="entry name" value="Peptidase_S54_rhomboid_dom"/>
</dbReference>
<proteinExistence type="inferred from homology"/>
<evidence type="ECO:0000256" key="5">
    <source>
        <dbReference type="ARBA" id="ARBA00022989"/>
    </source>
</evidence>
<dbReference type="GO" id="GO:0016020">
    <property type="term" value="C:membrane"/>
    <property type="evidence" value="ECO:0007669"/>
    <property type="project" value="UniProtKB-SubCell"/>
</dbReference>
<sequence length="206" mass="23762">MIITTSIIVFTCFVSILTFSRPDDKEKLLMWPYMVKQHKEYYRFISSGLVHADYLHLGFNMITLFFFGASMEPRFVDYFGGKTYFLVFYILGLIVSDLPTYIRYRNQYSYRTLGASGAVSAVVFAAILAEPWAQLYVFGIPMPAIVYGLLFLGSSIYMSRRGGDNINHSAHLWGALFGFIFPIILKPVLALQFLDEIKHFERYFAR</sequence>
<dbReference type="Gene3D" id="1.20.1540.10">
    <property type="entry name" value="Rhomboid-like"/>
    <property type="match status" value="1"/>
</dbReference>
<feature type="transmembrane region" description="Helical" evidence="7">
    <location>
        <begin position="83"/>
        <end position="102"/>
    </location>
</feature>
<feature type="transmembrane region" description="Helical" evidence="7">
    <location>
        <begin position="135"/>
        <end position="158"/>
    </location>
</feature>
<dbReference type="Pfam" id="PF01694">
    <property type="entry name" value="Rhomboid"/>
    <property type="match status" value="1"/>
</dbReference>
<keyword evidence="3 7" id="KW-0812">Transmembrane</keyword>
<gene>
    <name evidence="9" type="ORF">F0L74_19270</name>
</gene>
<dbReference type="PANTHER" id="PTHR43731:SF14">
    <property type="entry name" value="PRESENILIN-ASSOCIATED RHOMBOID-LIKE PROTEIN, MITOCHONDRIAL"/>
    <property type="match status" value="1"/>
</dbReference>
<dbReference type="PANTHER" id="PTHR43731">
    <property type="entry name" value="RHOMBOID PROTEASE"/>
    <property type="match status" value="1"/>
</dbReference>
<reference evidence="9 10" key="2">
    <citation type="submission" date="2019-09" db="EMBL/GenBank/DDBJ databases">
        <authorList>
            <person name="Jin C."/>
        </authorList>
    </citation>
    <scope>NUCLEOTIDE SEQUENCE [LARGE SCALE GENOMIC DNA]</scope>
    <source>
        <strain evidence="9 10">BN140078</strain>
    </source>
</reference>
<evidence type="ECO:0000313" key="9">
    <source>
        <dbReference type="EMBL" id="KAA2240891.1"/>
    </source>
</evidence>
<comment type="subcellular location">
    <subcellularLocation>
        <location evidence="1">Membrane</location>
        <topology evidence="1">Multi-pass membrane protein</topology>
    </subcellularLocation>
</comment>
<keyword evidence="6 7" id="KW-0472">Membrane</keyword>
<dbReference type="Proteomes" id="UP000324611">
    <property type="component" value="Unassembled WGS sequence"/>
</dbReference>
<dbReference type="InterPro" id="IPR050925">
    <property type="entry name" value="Rhomboid_protease_S54"/>
</dbReference>
<evidence type="ECO:0000256" key="2">
    <source>
        <dbReference type="ARBA" id="ARBA00009045"/>
    </source>
</evidence>
<dbReference type="InterPro" id="IPR035952">
    <property type="entry name" value="Rhomboid-like_sf"/>
</dbReference>
<accession>A0A5B2VP36</accession>
<feature type="transmembrane region" description="Helical" evidence="7">
    <location>
        <begin position="170"/>
        <end position="194"/>
    </location>
</feature>
<feature type="transmembrane region" description="Helical" evidence="7">
    <location>
        <begin position="54"/>
        <end position="71"/>
    </location>
</feature>
<name>A0A5B2VP36_9BACT</name>
<protein>
    <submittedName>
        <fullName evidence="9">Rhomboid family intramembrane serine protease</fullName>
    </submittedName>
</protein>
<dbReference type="AlphaFoldDB" id="A0A5B2VP36"/>
<evidence type="ECO:0000256" key="4">
    <source>
        <dbReference type="ARBA" id="ARBA00022801"/>
    </source>
</evidence>
<dbReference type="EMBL" id="VUOC01000004">
    <property type="protein sequence ID" value="KAA2240891.1"/>
    <property type="molecule type" value="Genomic_DNA"/>
</dbReference>
<comment type="similarity">
    <text evidence="2">Belongs to the peptidase S54 family.</text>
</comment>
<keyword evidence="5 7" id="KW-1133">Transmembrane helix</keyword>
<dbReference type="SUPFAM" id="SSF144091">
    <property type="entry name" value="Rhomboid-like"/>
    <property type="match status" value="1"/>
</dbReference>
<evidence type="ECO:0000259" key="8">
    <source>
        <dbReference type="Pfam" id="PF01694"/>
    </source>
</evidence>
<evidence type="ECO:0000256" key="1">
    <source>
        <dbReference type="ARBA" id="ARBA00004141"/>
    </source>
</evidence>
<evidence type="ECO:0000256" key="6">
    <source>
        <dbReference type="ARBA" id="ARBA00023136"/>
    </source>
</evidence>
<keyword evidence="4" id="KW-0378">Hydrolase</keyword>
<evidence type="ECO:0000313" key="10">
    <source>
        <dbReference type="Proteomes" id="UP000324611"/>
    </source>
</evidence>
<dbReference type="GO" id="GO:0004252">
    <property type="term" value="F:serine-type endopeptidase activity"/>
    <property type="evidence" value="ECO:0007669"/>
    <property type="project" value="InterPro"/>
</dbReference>
<organism evidence="9 10">
    <name type="scientific">Chitinophaga agrisoli</name>
    <dbReference type="NCBI Taxonomy" id="2607653"/>
    <lineage>
        <taxon>Bacteria</taxon>
        <taxon>Pseudomonadati</taxon>
        <taxon>Bacteroidota</taxon>
        <taxon>Chitinophagia</taxon>
        <taxon>Chitinophagales</taxon>
        <taxon>Chitinophagaceae</taxon>
        <taxon>Chitinophaga</taxon>
    </lineage>
</organism>
<comment type="caution">
    <text evidence="9">The sequence shown here is derived from an EMBL/GenBank/DDBJ whole genome shotgun (WGS) entry which is preliminary data.</text>
</comment>
<feature type="transmembrane region" description="Helical" evidence="7">
    <location>
        <begin position="108"/>
        <end position="128"/>
    </location>
</feature>
<dbReference type="GO" id="GO:0006508">
    <property type="term" value="P:proteolysis"/>
    <property type="evidence" value="ECO:0007669"/>
    <property type="project" value="UniProtKB-KW"/>
</dbReference>
<feature type="domain" description="Peptidase S54 rhomboid" evidence="8">
    <location>
        <begin position="39"/>
        <end position="185"/>
    </location>
</feature>
<evidence type="ECO:0000256" key="7">
    <source>
        <dbReference type="SAM" id="Phobius"/>
    </source>
</evidence>